<name>A0A4R3ULS8_9BURK</name>
<organism evidence="3 4">
    <name type="scientific">Paracandidimonas soli</name>
    <dbReference type="NCBI Taxonomy" id="1917182"/>
    <lineage>
        <taxon>Bacteria</taxon>
        <taxon>Pseudomonadati</taxon>
        <taxon>Pseudomonadota</taxon>
        <taxon>Betaproteobacteria</taxon>
        <taxon>Burkholderiales</taxon>
        <taxon>Alcaligenaceae</taxon>
        <taxon>Paracandidimonas</taxon>
    </lineage>
</organism>
<evidence type="ECO:0000313" key="3">
    <source>
        <dbReference type="EMBL" id="TCU91637.1"/>
    </source>
</evidence>
<evidence type="ECO:0000256" key="1">
    <source>
        <dbReference type="SAM" id="MobiDB-lite"/>
    </source>
</evidence>
<comment type="caution">
    <text evidence="3">The sequence shown here is derived from an EMBL/GenBank/DDBJ whole genome shotgun (WGS) entry which is preliminary data.</text>
</comment>
<dbReference type="EMBL" id="SMBX01000017">
    <property type="protein sequence ID" value="TCU91637.1"/>
    <property type="molecule type" value="Genomic_DNA"/>
</dbReference>
<feature type="transmembrane region" description="Helical" evidence="2">
    <location>
        <begin position="62"/>
        <end position="83"/>
    </location>
</feature>
<evidence type="ECO:0000256" key="2">
    <source>
        <dbReference type="SAM" id="Phobius"/>
    </source>
</evidence>
<dbReference type="Proteomes" id="UP000294692">
    <property type="component" value="Unassembled WGS sequence"/>
</dbReference>
<keyword evidence="2" id="KW-0812">Transmembrane</keyword>
<feature type="transmembrane region" description="Helical" evidence="2">
    <location>
        <begin position="33"/>
        <end position="50"/>
    </location>
</feature>
<keyword evidence="2" id="KW-0472">Membrane</keyword>
<gene>
    <name evidence="3" type="ORF">EV686_11733</name>
</gene>
<feature type="transmembrane region" description="Helical" evidence="2">
    <location>
        <begin position="7"/>
        <end position="27"/>
    </location>
</feature>
<evidence type="ECO:0000313" key="4">
    <source>
        <dbReference type="Proteomes" id="UP000294692"/>
    </source>
</evidence>
<feature type="region of interest" description="Disordered" evidence="1">
    <location>
        <begin position="99"/>
        <end position="134"/>
    </location>
</feature>
<reference evidence="3 4" key="1">
    <citation type="submission" date="2019-03" db="EMBL/GenBank/DDBJ databases">
        <title>Genomic Encyclopedia of Type Strains, Phase IV (KMG-IV): sequencing the most valuable type-strain genomes for metagenomic binning, comparative biology and taxonomic classification.</title>
        <authorList>
            <person name="Goeker M."/>
        </authorList>
    </citation>
    <scope>NUCLEOTIDE SEQUENCE [LARGE SCALE GENOMIC DNA]</scope>
    <source>
        <strain evidence="3 4">DSM 100048</strain>
    </source>
</reference>
<accession>A0A4R3ULS8</accession>
<proteinExistence type="predicted"/>
<keyword evidence="2" id="KW-1133">Transmembrane helix</keyword>
<dbReference type="AlphaFoldDB" id="A0A4R3ULS8"/>
<dbReference type="RefSeq" id="WP_377748062.1">
    <property type="nucleotide sequence ID" value="NZ_JBHRVM010000001.1"/>
</dbReference>
<protein>
    <submittedName>
        <fullName evidence="3">Uncharacterized protein</fullName>
    </submittedName>
</protein>
<sequence>MRKVLSVVLYIFAVLLGVFGLVAMIGISVPGGLIFMAAAALISPVVMQKISDLTGRGWISPVAAVLAALLIGPIVTAITAPSAEEVALREERRAEAEEEKRQIAEARAEQQRAEERERAKRKAEADAKKAEEKRKKDCSDTVMAFVMSQNFVKRALKAPSTAKFPYAHDGDVAIQKTGECKFRVHGYVDAQNSFGAMIRTPYSIDMEYFPDSKKWGGSNLSM</sequence>
<keyword evidence="4" id="KW-1185">Reference proteome</keyword>